<evidence type="ECO:0000313" key="2">
    <source>
        <dbReference type="EMBL" id="QIS08535.1"/>
    </source>
</evidence>
<dbReference type="KEGG" id="nah:F5544_03080"/>
<gene>
    <name evidence="2" type="ORF">F5544_03080</name>
</gene>
<evidence type="ECO:0000256" key="1">
    <source>
        <dbReference type="SAM" id="Phobius"/>
    </source>
</evidence>
<evidence type="ECO:0000313" key="3">
    <source>
        <dbReference type="Proteomes" id="UP000503540"/>
    </source>
</evidence>
<accession>A0A6G9Y5L8</accession>
<dbReference type="AlphaFoldDB" id="A0A6G9Y5L8"/>
<feature type="transmembrane region" description="Helical" evidence="1">
    <location>
        <begin position="12"/>
        <end position="33"/>
    </location>
</feature>
<keyword evidence="3" id="KW-1185">Reference proteome</keyword>
<keyword evidence="1" id="KW-0472">Membrane</keyword>
<evidence type="ECO:0008006" key="4">
    <source>
        <dbReference type="Google" id="ProtNLM"/>
    </source>
</evidence>
<keyword evidence="1" id="KW-0812">Transmembrane</keyword>
<dbReference type="Proteomes" id="UP000503540">
    <property type="component" value="Chromosome"/>
</dbReference>
<organism evidence="2 3">
    <name type="scientific">Nocardia arthritidis</name>
    <dbReference type="NCBI Taxonomy" id="228602"/>
    <lineage>
        <taxon>Bacteria</taxon>
        <taxon>Bacillati</taxon>
        <taxon>Actinomycetota</taxon>
        <taxon>Actinomycetes</taxon>
        <taxon>Mycobacteriales</taxon>
        <taxon>Nocardiaceae</taxon>
        <taxon>Nocardia</taxon>
    </lineage>
</organism>
<name>A0A6G9Y5L8_9NOCA</name>
<dbReference type="EMBL" id="CP046172">
    <property type="protein sequence ID" value="QIS08535.1"/>
    <property type="molecule type" value="Genomic_DNA"/>
</dbReference>
<reference evidence="2 3" key="1">
    <citation type="journal article" date="2019" name="ACS Chem. Biol.">
        <title>Identification and Mobilization of a Cryptic Antibiotic Biosynthesis Gene Locus from a Human-Pathogenic Nocardia Isolate.</title>
        <authorList>
            <person name="Herisse M."/>
            <person name="Ishida K."/>
            <person name="Porter J.L."/>
            <person name="Howden B."/>
            <person name="Hertweck C."/>
            <person name="Stinear T.P."/>
            <person name="Pidot S.J."/>
        </authorList>
    </citation>
    <scope>NUCLEOTIDE SEQUENCE [LARGE SCALE GENOMIC DNA]</scope>
    <source>
        <strain evidence="2 3">AUSMDU00012717</strain>
    </source>
</reference>
<keyword evidence="1" id="KW-1133">Transmembrane helix</keyword>
<proteinExistence type="predicted"/>
<sequence length="145" mass="15609">MTMRDVPFGKRRLIYLISGVLLGLMAIFGVVVFTETARDTDAAAKAQRLHDRLADAGLPAPEPRVIGDSLGRDGGLVCQDPSSPLIKARYQSAISNGADGPGSRPVIGDRDVAVAVELTIATYCPDRLGSYLNQMRDMKFDDTTK</sequence>
<protein>
    <recommendedName>
        <fullName evidence="4">DUF732 domain-containing protein</fullName>
    </recommendedName>
</protein>
<dbReference type="RefSeq" id="WP_167471764.1">
    <property type="nucleotide sequence ID" value="NZ_CP046172.1"/>
</dbReference>